<dbReference type="SUPFAM" id="SSF52833">
    <property type="entry name" value="Thioredoxin-like"/>
    <property type="match status" value="1"/>
</dbReference>
<feature type="transmembrane region" description="Helical" evidence="6">
    <location>
        <begin position="12"/>
        <end position="31"/>
    </location>
</feature>
<keyword evidence="6" id="KW-0812">Transmembrane</keyword>
<reference evidence="9" key="1">
    <citation type="submission" date="2017-09" db="EMBL/GenBank/DDBJ databases">
        <title>Depth-based differentiation of microbial function through sediment-hosted aquifers and enrichment of novel symbionts in the deep terrestrial subsurface.</title>
        <authorList>
            <person name="Probst A.J."/>
            <person name="Ladd B."/>
            <person name="Jarett J.K."/>
            <person name="Geller-Mcgrath D.E."/>
            <person name="Sieber C.M.K."/>
            <person name="Emerson J.B."/>
            <person name="Anantharaman K."/>
            <person name="Thomas B.C."/>
            <person name="Malmstrom R."/>
            <person name="Stieglmeier M."/>
            <person name="Klingl A."/>
            <person name="Woyke T."/>
            <person name="Ryan C.M."/>
            <person name="Banfield J.F."/>
        </authorList>
    </citation>
    <scope>NUCLEOTIDE SEQUENCE [LARGE SCALE GENOMIC DNA]</scope>
</reference>
<dbReference type="PROSITE" id="PS51352">
    <property type="entry name" value="THIOREDOXIN_2"/>
    <property type="match status" value="1"/>
</dbReference>
<keyword evidence="5" id="KW-0676">Redox-active center</keyword>
<evidence type="ECO:0000256" key="4">
    <source>
        <dbReference type="ARBA" id="ARBA00023157"/>
    </source>
</evidence>
<gene>
    <name evidence="8" type="ORF">CO059_00200</name>
</gene>
<dbReference type="EMBL" id="PFSK01000005">
    <property type="protein sequence ID" value="PJC23190.1"/>
    <property type="molecule type" value="Genomic_DNA"/>
</dbReference>
<dbReference type="Pfam" id="PF13462">
    <property type="entry name" value="Thioredoxin_4"/>
    <property type="match status" value="1"/>
</dbReference>
<feature type="domain" description="Thioredoxin" evidence="7">
    <location>
        <begin position="38"/>
        <end position="264"/>
    </location>
</feature>
<evidence type="ECO:0000256" key="5">
    <source>
        <dbReference type="ARBA" id="ARBA00023284"/>
    </source>
</evidence>
<dbReference type="AlphaFoldDB" id="A0A2M8EKG5"/>
<keyword evidence="3" id="KW-0560">Oxidoreductase</keyword>
<evidence type="ECO:0000256" key="3">
    <source>
        <dbReference type="ARBA" id="ARBA00023002"/>
    </source>
</evidence>
<keyword evidence="6" id="KW-0472">Membrane</keyword>
<dbReference type="InterPro" id="IPR017937">
    <property type="entry name" value="Thioredoxin_CS"/>
</dbReference>
<dbReference type="Proteomes" id="UP000228781">
    <property type="component" value="Unassembled WGS sequence"/>
</dbReference>
<evidence type="ECO:0000313" key="8">
    <source>
        <dbReference type="EMBL" id="PJC23190.1"/>
    </source>
</evidence>
<evidence type="ECO:0000256" key="6">
    <source>
        <dbReference type="SAM" id="Phobius"/>
    </source>
</evidence>
<dbReference type="InterPro" id="IPR012336">
    <property type="entry name" value="Thioredoxin-like_fold"/>
</dbReference>
<name>A0A2M8EKG5_UNCKA</name>
<dbReference type="PANTHER" id="PTHR13887">
    <property type="entry name" value="GLUTATHIONE S-TRANSFERASE KAPPA"/>
    <property type="match status" value="1"/>
</dbReference>
<dbReference type="PROSITE" id="PS00194">
    <property type="entry name" value="THIOREDOXIN_1"/>
    <property type="match status" value="1"/>
</dbReference>
<evidence type="ECO:0000256" key="2">
    <source>
        <dbReference type="ARBA" id="ARBA00022729"/>
    </source>
</evidence>
<sequence length="265" mass="29354">MAFQFDFRKYQPLYTPLVIFVGCLVIAAAIYGSGGITITLGGKQKATGTPTVAGEGECGDLPADSEVTISIDDDPVLGEPKAPLTLLEFSDATCPYCGQFFRETFPQIKKDYIDKGKLKFVLRDLPIHGDIASQAAEAAHCANERGKFWEYWAKIFANQQSVTVENLKNWAKKLGLNTTTFNSCFDDRKYRDEVTKDSQDAQSYGIQGTPNFILFKTDSSGEVKVTVKWVCQQGQKNLTFEGATLIQGAYPYDQFKSMIEAELAK</sequence>
<keyword evidence="6" id="KW-1133">Transmembrane helix</keyword>
<organism evidence="8 9">
    <name type="scientific">candidate division WWE3 bacterium CG_4_9_14_0_2_um_filter_48_10</name>
    <dbReference type="NCBI Taxonomy" id="1975078"/>
    <lineage>
        <taxon>Bacteria</taxon>
        <taxon>Katanobacteria</taxon>
    </lineage>
</organism>
<evidence type="ECO:0000313" key="9">
    <source>
        <dbReference type="Proteomes" id="UP000228781"/>
    </source>
</evidence>
<keyword evidence="4" id="KW-1015">Disulfide bond</keyword>
<dbReference type="InterPro" id="IPR013766">
    <property type="entry name" value="Thioredoxin_domain"/>
</dbReference>
<evidence type="ECO:0000256" key="1">
    <source>
        <dbReference type="ARBA" id="ARBA00005791"/>
    </source>
</evidence>
<dbReference type="PANTHER" id="PTHR13887:SF14">
    <property type="entry name" value="DISULFIDE BOND FORMATION PROTEIN D"/>
    <property type="match status" value="1"/>
</dbReference>
<keyword evidence="2" id="KW-0732">Signal</keyword>
<accession>A0A2M8EKG5</accession>
<dbReference type="Gene3D" id="3.40.30.10">
    <property type="entry name" value="Glutaredoxin"/>
    <property type="match status" value="1"/>
</dbReference>
<comment type="caution">
    <text evidence="8">The sequence shown here is derived from an EMBL/GenBank/DDBJ whole genome shotgun (WGS) entry which is preliminary data.</text>
</comment>
<dbReference type="GO" id="GO:0016491">
    <property type="term" value="F:oxidoreductase activity"/>
    <property type="evidence" value="ECO:0007669"/>
    <property type="project" value="UniProtKB-KW"/>
</dbReference>
<evidence type="ECO:0000259" key="7">
    <source>
        <dbReference type="PROSITE" id="PS51352"/>
    </source>
</evidence>
<comment type="similarity">
    <text evidence="1">Belongs to the thioredoxin family. DsbA subfamily.</text>
</comment>
<dbReference type="InterPro" id="IPR036249">
    <property type="entry name" value="Thioredoxin-like_sf"/>
</dbReference>
<protein>
    <recommendedName>
        <fullName evidence="7">Thioredoxin domain-containing protein</fullName>
    </recommendedName>
</protein>
<proteinExistence type="inferred from homology"/>